<dbReference type="Pfam" id="PF16874">
    <property type="entry name" value="Glyco_hydro_36C"/>
    <property type="match status" value="1"/>
</dbReference>
<feature type="domain" description="Glycosyl hydrolase family 36 C-terminal" evidence="8">
    <location>
        <begin position="630"/>
        <end position="693"/>
    </location>
</feature>
<dbReference type="GO" id="GO:0016052">
    <property type="term" value="P:carbohydrate catabolic process"/>
    <property type="evidence" value="ECO:0007669"/>
    <property type="project" value="InterPro"/>
</dbReference>
<keyword evidence="11" id="KW-1185">Reference proteome</keyword>
<protein>
    <recommendedName>
        <fullName evidence="2 5">Alpha-galactosidase</fullName>
        <ecNumber evidence="2 5">3.2.1.22</ecNumber>
    </recommendedName>
</protein>
<dbReference type="Pfam" id="PF16875">
    <property type="entry name" value="Glyco_hydro_36N"/>
    <property type="match status" value="1"/>
</dbReference>
<keyword evidence="3 5" id="KW-0378">Hydrolase</keyword>
<evidence type="ECO:0000256" key="3">
    <source>
        <dbReference type="ARBA" id="ARBA00022801"/>
    </source>
</evidence>
<feature type="binding site" evidence="7">
    <location>
        <begin position="340"/>
        <end position="341"/>
    </location>
    <ligand>
        <name>substrate</name>
    </ligand>
</feature>
<evidence type="ECO:0000256" key="6">
    <source>
        <dbReference type="PIRSR" id="PIRSR005536-1"/>
    </source>
</evidence>
<dbReference type="EC" id="3.2.1.22" evidence="2 5"/>
<feature type="active site" description="Proton donor" evidence="6">
    <location>
        <position position="522"/>
    </location>
</feature>
<dbReference type="RefSeq" id="WP_159172838.1">
    <property type="nucleotide sequence ID" value="NZ_LR732308.1"/>
</dbReference>
<dbReference type="InterPro" id="IPR013785">
    <property type="entry name" value="Aldolase_TIM"/>
</dbReference>
<feature type="binding site" evidence="7">
    <location>
        <position position="417"/>
    </location>
    <ligand>
        <name>substrate</name>
    </ligand>
</feature>
<evidence type="ECO:0000313" key="10">
    <source>
        <dbReference type="EMBL" id="VWX33774.1"/>
    </source>
</evidence>
<accession>A0A653I461</accession>
<feature type="binding site" evidence="7">
    <location>
        <begin position="450"/>
        <end position="454"/>
    </location>
    <ligand>
        <name>substrate</name>
    </ligand>
</feature>
<dbReference type="EMBL" id="CABWKQ010000005">
    <property type="protein sequence ID" value="VWX33774.1"/>
    <property type="molecule type" value="Genomic_DNA"/>
</dbReference>
<dbReference type="PIRSF" id="PIRSF005536">
    <property type="entry name" value="Agal"/>
    <property type="match status" value="1"/>
</dbReference>
<feature type="active site" description="Nucleophile" evidence="6">
    <location>
        <position position="452"/>
    </location>
</feature>
<feature type="binding site" evidence="7">
    <location>
        <position position="522"/>
    </location>
    <ligand>
        <name>substrate</name>
    </ligand>
</feature>
<name>A0A653I461_9BACL</name>
<dbReference type="PANTHER" id="PTHR43053">
    <property type="entry name" value="GLYCOSIDASE FAMILY 31"/>
    <property type="match status" value="1"/>
</dbReference>
<dbReference type="Proteomes" id="UP000439752">
    <property type="component" value="Unassembled WGS sequence"/>
</dbReference>
<dbReference type="Gene3D" id="2.70.98.60">
    <property type="entry name" value="alpha-galactosidase from lactobacil brevis"/>
    <property type="match status" value="1"/>
</dbReference>
<evidence type="ECO:0000256" key="2">
    <source>
        <dbReference type="ARBA" id="ARBA00012755"/>
    </source>
</evidence>
<dbReference type="GO" id="GO:0004557">
    <property type="term" value="F:alpha-galactosidase activity"/>
    <property type="evidence" value="ECO:0007669"/>
    <property type="project" value="UniProtKB-UniRule"/>
</dbReference>
<proteinExistence type="inferred from homology"/>
<dbReference type="PANTHER" id="PTHR43053:SF3">
    <property type="entry name" value="ALPHA-GALACTOSIDASE C-RELATED"/>
    <property type="match status" value="1"/>
</dbReference>
<gene>
    <name evidence="10" type="ORF">EXIGUO9Y_130071</name>
</gene>
<keyword evidence="4 5" id="KW-0326">Glycosidase</keyword>
<sequence>MAIFEVSKNRFVIEGQAVAHVVTVGGNGKLVHTYFGARLPYQADYAALPSAVLAHSSFESPDGVATYDFIPFGEMVYTEPTLKSERTDGARISQFSFEQAELSDTVLTLWLHDPLQDLRVGVRYELFAAYDTIGRSLIVENAGEKPVRLTTAQSFAMGLLNRPTLNFHHYAGTWTGEFQKQITPLTAGRKTIESRRGVTSHQANPWFALEHDATETTGEVMYGHLAYSGNWAIHAEQDAFGFVQLSGGMNGFDFSWTLDAEQRLTTPVFYIGYAPDGFAGMSARAHDFQRHVIMPASDRENVRPVLYNSWEATYFDVTEQGQRALVDQAADIGCELFVVDDGWFGERHSDQAGLGDWVVNKKKFPNGLTPLIEYVKGKNMQFGLWVEPEMVNPDSDLYRAHPDWIYHVPGAVRTTSRNQFVLNLGLPEVERFVYDMMDELLTTHEIDYIKWDMNRAFSEPGVPSRTPDAQQELWKRHVDALYRIFDELRLGHPTVDFEACAGGGGRIDLGILERTEQVWTSDNTDPLDRLTIQHDFSFAYNAKMMSCWVTDGPNWLNGRNLPLATRFVSSMQGTLGIGGNLSEWTASELAEAKGWIETYKTIRPTVQHGRQYRISPFSQTTASIMQYTSESETVILAVAPMRKHGIHQYSFKLTGLDANRLYQVEDRQVSGAYLMNQGLNFSYSTDYEARCLRIQPIHQLRQIEQKEPIA</sequence>
<evidence type="ECO:0000259" key="9">
    <source>
        <dbReference type="Pfam" id="PF16875"/>
    </source>
</evidence>
<dbReference type="AlphaFoldDB" id="A0A653I461"/>
<dbReference type="FunFam" id="3.20.20.70:FF:000118">
    <property type="entry name" value="Alpha-galactosidase"/>
    <property type="match status" value="1"/>
</dbReference>
<comment type="similarity">
    <text evidence="5">Belongs to the glycosyl hydrolase.</text>
</comment>
<organism evidence="10 11">
    <name type="scientific">Exiguobacterium oxidotolerans</name>
    <dbReference type="NCBI Taxonomy" id="223958"/>
    <lineage>
        <taxon>Bacteria</taxon>
        <taxon>Bacillati</taxon>
        <taxon>Bacillota</taxon>
        <taxon>Bacilli</taxon>
        <taxon>Bacillales</taxon>
        <taxon>Bacillales Family XII. Incertae Sedis</taxon>
        <taxon>Exiguobacterium</taxon>
    </lineage>
</organism>
<dbReference type="Gene3D" id="2.60.40.1180">
    <property type="entry name" value="Golgi alpha-mannosidase II"/>
    <property type="match status" value="1"/>
</dbReference>
<dbReference type="InterPro" id="IPR013780">
    <property type="entry name" value="Glyco_hydro_b"/>
</dbReference>
<feature type="binding site" evidence="7">
    <location>
        <position position="174"/>
    </location>
    <ligand>
        <name>substrate</name>
    </ligand>
</feature>
<evidence type="ECO:0000256" key="7">
    <source>
        <dbReference type="PIRSR" id="PIRSR005536-2"/>
    </source>
</evidence>
<dbReference type="InterPro" id="IPR038417">
    <property type="entry name" value="Alpga-gal_N_sf"/>
</dbReference>
<evidence type="ECO:0000256" key="1">
    <source>
        <dbReference type="ARBA" id="ARBA00001255"/>
    </source>
</evidence>
<reference evidence="10 11" key="1">
    <citation type="submission" date="2019-10" db="EMBL/GenBank/DDBJ databases">
        <authorList>
            <person name="Karimi E."/>
        </authorList>
    </citation>
    <scope>NUCLEOTIDE SEQUENCE [LARGE SCALE GENOMIC DNA]</scope>
    <source>
        <strain evidence="10">Exiguobacterium sp. 9Y</strain>
    </source>
</reference>
<dbReference type="Gene3D" id="3.20.20.70">
    <property type="entry name" value="Aldolase class I"/>
    <property type="match status" value="1"/>
</dbReference>
<dbReference type="InterPro" id="IPR031704">
    <property type="entry name" value="Glyco_hydro_36_N"/>
</dbReference>
<dbReference type="CDD" id="cd14791">
    <property type="entry name" value="GH36"/>
    <property type="match status" value="1"/>
</dbReference>
<feature type="binding site" evidence="7">
    <location>
        <position position="500"/>
    </location>
    <ligand>
        <name>substrate</name>
    </ligand>
</feature>
<dbReference type="InterPro" id="IPR031705">
    <property type="entry name" value="Glyco_hydro_36_C"/>
</dbReference>
<dbReference type="SUPFAM" id="SSF51445">
    <property type="entry name" value="(Trans)glycosidases"/>
    <property type="match status" value="1"/>
</dbReference>
<evidence type="ECO:0000313" key="11">
    <source>
        <dbReference type="Proteomes" id="UP000439752"/>
    </source>
</evidence>
<evidence type="ECO:0000259" key="8">
    <source>
        <dbReference type="Pfam" id="PF16874"/>
    </source>
</evidence>
<dbReference type="InterPro" id="IPR017853">
    <property type="entry name" value="GH"/>
</dbReference>
<dbReference type="InterPro" id="IPR050985">
    <property type="entry name" value="Alpha-glycosidase_related"/>
</dbReference>
<feature type="domain" description="Glycosyl hydrolase family 36 N-terminal" evidence="9">
    <location>
        <begin position="28"/>
        <end position="258"/>
    </location>
</feature>
<dbReference type="InterPro" id="IPR002252">
    <property type="entry name" value="Glyco_hydro_36"/>
</dbReference>
<evidence type="ECO:0000256" key="4">
    <source>
        <dbReference type="ARBA" id="ARBA00023295"/>
    </source>
</evidence>
<evidence type="ECO:0000256" key="5">
    <source>
        <dbReference type="PIRNR" id="PIRNR005536"/>
    </source>
</evidence>
<comment type="catalytic activity">
    <reaction evidence="1 5">
        <text>Hydrolysis of terminal, non-reducing alpha-D-galactose residues in alpha-D-galactosides, including galactose oligosaccharides, galactomannans and galactolipids.</text>
        <dbReference type="EC" id="3.2.1.22"/>
    </reaction>
</comment>
<dbReference type="Pfam" id="PF02065">
    <property type="entry name" value="Melibiase"/>
    <property type="match status" value="1"/>
</dbReference>
<dbReference type="PRINTS" id="PR00743">
    <property type="entry name" value="GLHYDRLASE36"/>
</dbReference>